<name>A0A401G5Z1_9APHY</name>
<dbReference type="CDD" id="cd18186">
    <property type="entry name" value="BTB_POZ_ZBTB_KLHL-like"/>
    <property type="match status" value="1"/>
</dbReference>
<dbReference type="SMART" id="SM00225">
    <property type="entry name" value="BTB"/>
    <property type="match status" value="1"/>
</dbReference>
<proteinExistence type="predicted"/>
<evidence type="ECO:0000259" key="1">
    <source>
        <dbReference type="PROSITE" id="PS50097"/>
    </source>
</evidence>
<dbReference type="OrthoDB" id="3248190at2759"/>
<dbReference type="InterPro" id="IPR000210">
    <property type="entry name" value="BTB/POZ_dom"/>
</dbReference>
<dbReference type="EMBL" id="BFAD01000001">
    <property type="protein sequence ID" value="GBE77564.1"/>
    <property type="molecule type" value="Genomic_DNA"/>
</dbReference>
<gene>
    <name evidence="2" type="ORF">SCP_0104420</name>
</gene>
<dbReference type="InterPro" id="IPR011333">
    <property type="entry name" value="SKP1/BTB/POZ_sf"/>
</dbReference>
<protein>
    <recommendedName>
        <fullName evidence="1">BTB domain-containing protein</fullName>
    </recommendedName>
</protein>
<dbReference type="Gene3D" id="3.30.710.10">
    <property type="entry name" value="Potassium Channel Kv1.1, Chain A"/>
    <property type="match status" value="1"/>
</dbReference>
<dbReference type="SUPFAM" id="SSF54695">
    <property type="entry name" value="POZ domain"/>
    <property type="match status" value="1"/>
</dbReference>
<dbReference type="RefSeq" id="XP_027608477.1">
    <property type="nucleotide sequence ID" value="XM_027752676.1"/>
</dbReference>
<sequence length="220" mass="25327">MRMETKQGIISTESRQDNEPVRHRSLYILDDTVVIRVEDTLYRVHRYFLKRHSSVFAGLFDLPPCPDKPVEGSGDETPIHLQQVASIDFERLLSLFYPRNVQNGDLATVDEWTSVLALASKFGFDEFRELAVARLSQIATPVDRIMLSRAYDMTGWLIPAYAELCKRDESLTLQEGLRLGMKDVIMLSHIRQTIRRGSYLTSIRMSDSDILTYIDQQLKL</sequence>
<accession>A0A401G5Z1</accession>
<evidence type="ECO:0000313" key="2">
    <source>
        <dbReference type="EMBL" id="GBE77564.1"/>
    </source>
</evidence>
<evidence type="ECO:0000313" key="3">
    <source>
        <dbReference type="Proteomes" id="UP000287166"/>
    </source>
</evidence>
<organism evidence="2 3">
    <name type="scientific">Sparassis crispa</name>
    <dbReference type="NCBI Taxonomy" id="139825"/>
    <lineage>
        <taxon>Eukaryota</taxon>
        <taxon>Fungi</taxon>
        <taxon>Dikarya</taxon>
        <taxon>Basidiomycota</taxon>
        <taxon>Agaricomycotina</taxon>
        <taxon>Agaricomycetes</taxon>
        <taxon>Polyporales</taxon>
        <taxon>Sparassidaceae</taxon>
        <taxon>Sparassis</taxon>
    </lineage>
</organism>
<comment type="caution">
    <text evidence="2">The sequence shown here is derived from an EMBL/GenBank/DDBJ whole genome shotgun (WGS) entry which is preliminary data.</text>
</comment>
<dbReference type="STRING" id="139825.A0A401G5Z1"/>
<dbReference type="Pfam" id="PF00651">
    <property type="entry name" value="BTB"/>
    <property type="match status" value="1"/>
</dbReference>
<dbReference type="GeneID" id="38774481"/>
<dbReference type="AlphaFoldDB" id="A0A401G5Z1"/>
<feature type="domain" description="BTB" evidence="1">
    <location>
        <begin position="31"/>
        <end position="105"/>
    </location>
</feature>
<dbReference type="InParanoid" id="A0A401G5Z1"/>
<keyword evidence="3" id="KW-1185">Reference proteome</keyword>
<reference evidence="2 3" key="1">
    <citation type="journal article" date="2018" name="Sci. Rep.">
        <title>Genome sequence of the cauliflower mushroom Sparassis crispa (Hanabiratake) and its association with beneficial usage.</title>
        <authorList>
            <person name="Kiyama R."/>
            <person name="Furutani Y."/>
            <person name="Kawaguchi K."/>
            <person name="Nakanishi T."/>
        </authorList>
    </citation>
    <scope>NUCLEOTIDE SEQUENCE [LARGE SCALE GENOMIC DNA]</scope>
</reference>
<dbReference type="Proteomes" id="UP000287166">
    <property type="component" value="Unassembled WGS sequence"/>
</dbReference>
<dbReference type="PROSITE" id="PS50097">
    <property type="entry name" value="BTB"/>
    <property type="match status" value="1"/>
</dbReference>